<dbReference type="Pfam" id="PF01546">
    <property type="entry name" value="Peptidase_M20"/>
    <property type="match status" value="1"/>
</dbReference>
<feature type="domain" description="Peptidase M20 dimerisation" evidence="7">
    <location>
        <begin position="195"/>
        <end position="285"/>
    </location>
</feature>
<proteinExistence type="inferred from homology"/>
<dbReference type="Proteomes" id="UP001479436">
    <property type="component" value="Unassembled WGS sequence"/>
</dbReference>
<evidence type="ECO:0000259" key="7">
    <source>
        <dbReference type="Pfam" id="PF07687"/>
    </source>
</evidence>
<reference evidence="8 9" key="1">
    <citation type="submission" date="2023-04" db="EMBL/GenBank/DDBJ databases">
        <title>Genome of Basidiobolus ranarum AG-B5.</title>
        <authorList>
            <person name="Stajich J.E."/>
            <person name="Carter-House D."/>
            <person name="Gryganskyi A."/>
        </authorList>
    </citation>
    <scope>NUCLEOTIDE SEQUENCE [LARGE SCALE GENOMIC DNA]</scope>
    <source>
        <strain evidence="8 9">AG-B5</strain>
    </source>
</reference>
<dbReference type="Gene3D" id="3.40.630.10">
    <property type="entry name" value="Zn peptidases"/>
    <property type="match status" value="1"/>
</dbReference>
<dbReference type="InterPro" id="IPR050072">
    <property type="entry name" value="Peptidase_M20A"/>
</dbReference>
<dbReference type="SUPFAM" id="SSF55031">
    <property type="entry name" value="Bacterial exopeptidase dimerisation domain"/>
    <property type="match status" value="1"/>
</dbReference>
<evidence type="ECO:0000256" key="1">
    <source>
        <dbReference type="ARBA" id="ARBA00001947"/>
    </source>
</evidence>
<dbReference type="PANTHER" id="PTHR43808">
    <property type="entry name" value="ACETYLORNITHINE DEACETYLASE"/>
    <property type="match status" value="1"/>
</dbReference>
<evidence type="ECO:0000313" key="8">
    <source>
        <dbReference type="EMBL" id="KAK9766413.1"/>
    </source>
</evidence>
<sequence length="377" mass="40641">MYAKSLLTCFALSFTLINVNAQQIQVEANRTDAVDLFSLHKQLVDIESISGNEVKVGDFLSSYLESYGWTVEKQRVEGINGGPARFNLFAHTGNRNPKVILNSHMDTVPPYIPYKIEGDKISGRGTNDAKGSIASQVTALAEFRKESPEEAKEVGLLYVVGEENDCSGITKANELPLTPDAFIVGEPTENKLALGHKGVMNFNVISEGIAAHSGYPELGRSAITQLVNVATALNSIVFPGSHPVLGIDTLNIGMIQGGVAANVVPASANLTAFVRIATNATKVWETIKNTVGNPLGITLKLNNANDGVLLDSVEGFETMIAKYGTDYDCYNGKAKKKYLIGPGSILYAHTPNEHIMKEDLTTAVSLYKKLITQLLKP</sequence>
<organism evidence="8 9">
    <name type="scientific">Basidiobolus ranarum</name>
    <dbReference type="NCBI Taxonomy" id="34480"/>
    <lineage>
        <taxon>Eukaryota</taxon>
        <taxon>Fungi</taxon>
        <taxon>Fungi incertae sedis</taxon>
        <taxon>Zoopagomycota</taxon>
        <taxon>Entomophthoromycotina</taxon>
        <taxon>Basidiobolomycetes</taxon>
        <taxon>Basidiobolales</taxon>
        <taxon>Basidiobolaceae</taxon>
        <taxon>Basidiobolus</taxon>
    </lineage>
</organism>
<evidence type="ECO:0000256" key="3">
    <source>
        <dbReference type="ARBA" id="ARBA00022723"/>
    </source>
</evidence>
<dbReference type="SUPFAM" id="SSF53187">
    <property type="entry name" value="Zn-dependent exopeptidases"/>
    <property type="match status" value="1"/>
</dbReference>
<evidence type="ECO:0000256" key="4">
    <source>
        <dbReference type="ARBA" id="ARBA00022801"/>
    </source>
</evidence>
<keyword evidence="6" id="KW-0732">Signal</keyword>
<dbReference type="Gene3D" id="3.30.70.360">
    <property type="match status" value="1"/>
</dbReference>
<comment type="caution">
    <text evidence="8">The sequence shown here is derived from an EMBL/GenBank/DDBJ whole genome shotgun (WGS) entry which is preliminary data.</text>
</comment>
<gene>
    <name evidence="8" type="ORF">K7432_004525</name>
</gene>
<evidence type="ECO:0000256" key="5">
    <source>
        <dbReference type="ARBA" id="ARBA00022833"/>
    </source>
</evidence>
<name>A0ABR2WY52_9FUNG</name>
<dbReference type="PANTHER" id="PTHR43808:SF8">
    <property type="entry name" value="PEPTIDASE M20 DIMERISATION DOMAIN-CONTAINING PROTEIN"/>
    <property type="match status" value="1"/>
</dbReference>
<keyword evidence="4" id="KW-0378">Hydrolase</keyword>
<keyword evidence="3" id="KW-0479">Metal-binding</keyword>
<evidence type="ECO:0000256" key="6">
    <source>
        <dbReference type="SAM" id="SignalP"/>
    </source>
</evidence>
<dbReference type="Pfam" id="PF07687">
    <property type="entry name" value="M20_dimer"/>
    <property type="match status" value="1"/>
</dbReference>
<comment type="cofactor">
    <cofactor evidence="1">
        <name>Zn(2+)</name>
        <dbReference type="ChEBI" id="CHEBI:29105"/>
    </cofactor>
</comment>
<evidence type="ECO:0000313" key="9">
    <source>
        <dbReference type="Proteomes" id="UP001479436"/>
    </source>
</evidence>
<keyword evidence="9" id="KW-1185">Reference proteome</keyword>
<dbReference type="InterPro" id="IPR002933">
    <property type="entry name" value="Peptidase_M20"/>
</dbReference>
<evidence type="ECO:0000256" key="2">
    <source>
        <dbReference type="ARBA" id="ARBA00006247"/>
    </source>
</evidence>
<keyword evidence="5" id="KW-0862">Zinc</keyword>
<feature type="signal peptide" evidence="6">
    <location>
        <begin position="1"/>
        <end position="21"/>
    </location>
</feature>
<dbReference type="InterPro" id="IPR036264">
    <property type="entry name" value="Bact_exopeptidase_dim_dom"/>
</dbReference>
<dbReference type="InterPro" id="IPR011650">
    <property type="entry name" value="Peptidase_M20_dimer"/>
</dbReference>
<dbReference type="EMBL" id="JASJQH010000157">
    <property type="protein sequence ID" value="KAK9766413.1"/>
    <property type="molecule type" value="Genomic_DNA"/>
</dbReference>
<protein>
    <recommendedName>
        <fullName evidence="7">Peptidase M20 dimerisation domain-containing protein</fullName>
    </recommendedName>
</protein>
<comment type="similarity">
    <text evidence="2">Belongs to the peptidase M20A family.</text>
</comment>
<feature type="chain" id="PRO_5046067673" description="Peptidase M20 dimerisation domain-containing protein" evidence="6">
    <location>
        <begin position="22"/>
        <end position="377"/>
    </location>
</feature>
<accession>A0ABR2WY52</accession>